<dbReference type="GO" id="GO:0006000">
    <property type="term" value="P:fructose metabolic process"/>
    <property type="evidence" value="ECO:0007669"/>
    <property type="project" value="UniProtKB-ARBA"/>
</dbReference>
<evidence type="ECO:0000256" key="1">
    <source>
        <dbReference type="ARBA" id="ARBA00010688"/>
    </source>
</evidence>
<comment type="similarity">
    <text evidence="1 6">Belongs to the carbohydrate kinase PfkB family.</text>
</comment>
<dbReference type="InterPro" id="IPR002173">
    <property type="entry name" value="Carboh/pur_kinase_PfkB_CS"/>
</dbReference>
<dbReference type="OrthoDB" id="9795789at2"/>
<gene>
    <name evidence="8" type="ORF">AWN90_20085</name>
</gene>
<sequence length="320" mass="34102">MSVTERVVAVAGEALVDLVPLEGVGRFQAVPGGSPANVAVGLARLGVPERMLARIGSDPFGRRIREYLRDNGVGLEHVVDATESTSLAIVDLDGEGVAHYDFRIDGTADWQWTDAELAHALDGDVVALHTGSLALMIAPGGDALLRLAERARDSVTISFDPNARPQLMNHEATVERVRAMLRVADVVKVSAEDLAWLHPGWSPEDALADWITRGPALVVVTLGGDGSLAATAADPTPIHRPGRQIRLVDTVGAGDAFTSGLLSGLHRRDLLGADRRPALRELPKPDLTAVLDEATLTAALTCTRRGANPPTADEIRRYRE</sequence>
<accession>A0A164PJN6</accession>
<protein>
    <submittedName>
        <fullName evidence="8">Ribokinase</fullName>
    </submittedName>
</protein>
<dbReference type="InterPro" id="IPR029056">
    <property type="entry name" value="Ribokinase-like"/>
</dbReference>
<evidence type="ECO:0000313" key="9">
    <source>
        <dbReference type="Proteomes" id="UP000076512"/>
    </source>
</evidence>
<dbReference type="EMBL" id="LWGR01000003">
    <property type="protein sequence ID" value="KZM75660.1"/>
    <property type="molecule type" value="Genomic_DNA"/>
</dbReference>
<dbReference type="RefSeq" id="WP_082870975.1">
    <property type="nucleotide sequence ID" value="NZ_JABMCZ010000001.1"/>
</dbReference>
<feature type="domain" description="Carbohydrate kinase PfkB" evidence="7">
    <location>
        <begin position="8"/>
        <end position="310"/>
    </location>
</feature>
<dbReference type="GO" id="GO:0008865">
    <property type="term" value="F:fructokinase activity"/>
    <property type="evidence" value="ECO:0007669"/>
    <property type="project" value="UniProtKB-ARBA"/>
</dbReference>
<dbReference type="Gene3D" id="3.40.1190.20">
    <property type="match status" value="1"/>
</dbReference>
<dbReference type="Pfam" id="PF00294">
    <property type="entry name" value="PfkB"/>
    <property type="match status" value="1"/>
</dbReference>
<proteinExistence type="inferred from homology"/>
<dbReference type="STRING" id="455432.AWN90_20085"/>
<keyword evidence="5" id="KW-0067">ATP-binding</keyword>
<name>A0A164PJN6_9NOCA</name>
<dbReference type="PROSITE" id="PS00584">
    <property type="entry name" value="PFKB_KINASES_2"/>
    <property type="match status" value="1"/>
</dbReference>
<evidence type="ECO:0000256" key="5">
    <source>
        <dbReference type="ARBA" id="ARBA00022840"/>
    </source>
</evidence>
<dbReference type="InterPro" id="IPR050306">
    <property type="entry name" value="PfkB_Carbo_kinase"/>
</dbReference>
<dbReference type="AlphaFoldDB" id="A0A164PJN6"/>
<dbReference type="Proteomes" id="UP000076512">
    <property type="component" value="Unassembled WGS sequence"/>
</dbReference>
<dbReference type="PRINTS" id="PR00990">
    <property type="entry name" value="RIBOKINASE"/>
</dbReference>
<dbReference type="SUPFAM" id="SSF53613">
    <property type="entry name" value="Ribokinase-like"/>
    <property type="match status" value="1"/>
</dbReference>
<dbReference type="GO" id="GO:0005524">
    <property type="term" value="F:ATP binding"/>
    <property type="evidence" value="ECO:0007669"/>
    <property type="project" value="UniProtKB-KW"/>
</dbReference>
<keyword evidence="3" id="KW-0547">Nucleotide-binding</keyword>
<dbReference type="PANTHER" id="PTHR43085:SF1">
    <property type="entry name" value="PSEUDOURIDINE KINASE-RELATED"/>
    <property type="match status" value="1"/>
</dbReference>
<dbReference type="InterPro" id="IPR002139">
    <property type="entry name" value="Ribo/fructo_kinase"/>
</dbReference>
<evidence type="ECO:0000259" key="7">
    <source>
        <dbReference type="Pfam" id="PF00294"/>
    </source>
</evidence>
<keyword evidence="9" id="KW-1185">Reference proteome</keyword>
<dbReference type="PROSITE" id="PS00583">
    <property type="entry name" value="PFKB_KINASES_1"/>
    <property type="match status" value="1"/>
</dbReference>
<evidence type="ECO:0000256" key="2">
    <source>
        <dbReference type="ARBA" id="ARBA00022679"/>
    </source>
</evidence>
<keyword evidence="4 6" id="KW-0418">Kinase</keyword>
<comment type="caution">
    <text evidence="8">The sequence shown here is derived from an EMBL/GenBank/DDBJ whole genome shotgun (WGS) entry which is preliminary data.</text>
</comment>
<organism evidence="8 9">
    <name type="scientific">Nocardia terpenica</name>
    <dbReference type="NCBI Taxonomy" id="455432"/>
    <lineage>
        <taxon>Bacteria</taxon>
        <taxon>Bacillati</taxon>
        <taxon>Actinomycetota</taxon>
        <taxon>Actinomycetes</taxon>
        <taxon>Mycobacteriales</taxon>
        <taxon>Nocardiaceae</taxon>
        <taxon>Nocardia</taxon>
    </lineage>
</organism>
<dbReference type="PANTHER" id="PTHR43085">
    <property type="entry name" value="HEXOKINASE FAMILY MEMBER"/>
    <property type="match status" value="1"/>
</dbReference>
<evidence type="ECO:0000256" key="6">
    <source>
        <dbReference type="RuleBase" id="RU003704"/>
    </source>
</evidence>
<evidence type="ECO:0000256" key="4">
    <source>
        <dbReference type="ARBA" id="ARBA00022777"/>
    </source>
</evidence>
<evidence type="ECO:0000313" key="8">
    <source>
        <dbReference type="EMBL" id="KZM75660.1"/>
    </source>
</evidence>
<evidence type="ECO:0000256" key="3">
    <source>
        <dbReference type="ARBA" id="ARBA00022741"/>
    </source>
</evidence>
<dbReference type="CDD" id="cd01167">
    <property type="entry name" value="bac_FRK"/>
    <property type="match status" value="1"/>
</dbReference>
<reference evidence="8 9" key="1">
    <citation type="submission" date="2016-04" db="EMBL/GenBank/DDBJ databases">
        <authorList>
            <person name="Evans L.H."/>
            <person name="Alamgir A."/>
            <person name="Owens N."/>
            <person name="Weber N.D."/>
            <person name="Virtaneva K."/>
            <person name="Barbian K."/>
            <person name="Babar A."/>
            <person name="Rosenke K."/>
        </authorList>
    </citation>
    <scope>NUCLEOTIDE SEQUENCE [LARGE SCALE GENOMIC DNA]</scope>
    <source>
        <strain evidence="8 9">IFM 0406</strain>
    </source>
</reference>
<keyword evidence="2 6" id="KW-0808">Transferase</keyword>
<dbReference type="InterPro" id="IPR011611">
    <property type="entry name" value="PfkB_dom"/>
</dbReference>